<dbReference type="Pfam" id="PF01208">
    <property type="entry name" value="URO-D"/>
    <property type="match status" value="1"/>
</dbReference>
<protein>
    <submittedName>
        <fullName evidence="2">Uroporphyrinogen decarboxylase</fullName>
        <ecNumber evidence="2">4.1.1.37</ecNumber>
    </submittedName>
</protein>
<evidence type="ECO:0000313" key="3">
    <source>
        <dbReference type="Proteomes" id="UP000075670"/>
    </source>
</evidence>
<dbReference type="InterPro" id="IPR000257">
    <property type="entry name" value="Uroporphyrinogen_deCOase"/>
</dbReference>
<name>A0A151AW63_9FIRM</name>
<dbReference type="EMBL" id="LTBC01000007">
    <property type="protein sequence ID" value="KYH31851.1"/>
    <property type="molecule type" value="Genomic_DNA"/>
</dbReference>
<dbReference type="AlphaFoldDB" id="A0A151AW63"/>
<dbReference type="PANTHER" id="PTHR47099:SF1">
    <property type="entry name" value="METHYLCOBAMIDE:COM METHYLTRANSFERASE MTBA"/>
    <property type="match status" value="1"/>
</dbReference>
<reference evidence="2 3" key="1">
    <citation type="submission" date="2016-02" db="EMBL/GenBank/DDBJ databases">
        <title>Genome sequence of Moorella mulderi DSM 14980.</title>
        <authorList>
            <person name="Poehlein A."/>
            <person name="Daniel R."/>
        </authorList>
    </citation>
    <scope>NUCLEOTIDE SEQUENCE [LARGE SCALE GENOMIC DNA]</scope>
    <source>
        <strain evidence="2 3">DSM 14980</strain>
    </source>
</reference>
<keyword evidence="3" id="KW-1185">Reference proteome</keyword>
<dbReference type="PATRIC" id="fig|1122241.3.peg.2123"/>
<feature type="domain" description="Uroporphyrinogen decarboxylase (URO-D)" evidence="1">
    <location>
        <begin position="142"/>
        <end position="328"/>
    </location>
</feature>
<dbReference type="Gene3D" id="3.20.20.210">
    <property type="match status" value="1"/>
</dbReference>
<dbReference type="PANTHER" id="PTHR47099">
    <property type="entry name" value="METHYLCOBAMIDE:COM METHYLTRANSFERASE MTBA"/>
    <property type="match status" value="1"/>
</dbReference>
<dbReference type="GO" id="GO:0006779">
    <property type="term" value="P:porphyrin-containing compound biosynthetic process"/>
    <property type="evidence" value="ECO:0007669"/>
    <property type="project" value="InterPro"/>
</dbReference>
<dbReference type="InterPro" id="IPR038071">
    <property type="entry name" value="UROD/MetE-like_sf"/>
</dbReference>
<proteinExistence type="predicted"/>
<dbReference type="SUPFAM" id="SSF51726">
    <property type="entry name" value="UROD/MetE-like"/>
    <property type="match status" value="1"/>
</dbReference>
<comment type="caution">
    <text evidence="2">The sequence shown here is derived from an EMBL/GenBank/DDBJ whole genome shotgun (WGS) entry which is preliminary data.</text>
</comment>
<organism evidence="2 3">
    <name type="scientific">Moorella mulderi DSM 14980</name>
    <dbReference type="NCBI Taxonomy" id="1122241"/>
    <lineage>
        <taxon>Bacteria</taxon>
        <taxon>Bacillati</taxon>
        <taxon>Bacillota</taxon>
        <taxon>Clostridia</taxon>
        <taxon>Neomoorellales</taxon>
        <taxon>Neomoorellaceae</taxon>
        <taxon>Neomoorella</taxon>
    </lineage>
</organism>
<gene>
    <name evidence="2" type="primary">hemE_9</name>
    <name evidence="2" type="ORF">MOMUL_19950</name>
</gene>
<dbReference type="GO" id="GO:0004853">
    <property type="term" value="F:uroporphyrinogen decarboxylase activity"/>
    <property type="evidence" value="ECO:0007669"/>
    <property type="project" value="UniProtKB-EC"/>
</dbReference>
<dbReference type="InterPro" id="IPR052024">
    <property type="entry name" value="Methanogen_methyltrans"/>
</dbReference>
<dbReference type="EC" id="4.1.1.37" evidence="2"/>
<accession>A0A151AW63</accession>
<evidence type="ECO:0000259" key="1">
    <source>
        <dbReference type="Pfam" id="PF01208"/>
    </source>
</evidence>
<keyword evidence="2" id="KW-0456">Lyase</keyword>
<sequence length="336" mass="38323">MKPMSSRERFLTALKRQQPDRVPWFESYVHRGLADRIVGRKTDLPPGWRTPPDLYKILCLDTITYNFRPPFYAIMEKNGDVEQLKEGLLKTRDDLKALKEFLPDPENPDFYRGAEELLSFARQNGLAAIAGIRVGLSNTYNSMGYENFSYALYDDPGFIEESMELIGEWCIKVIELVNDLGFDAAYISEDIAFKWGPMFSPEHFRKYMLPHMKKVVDHIAIPRIYHTDGNPLPMLKDLVEELNICAIANLEHGAVDIFQVKEEWGDKLCLIGNMDLHYTLTMGTPEETVLEAKEKLEKVGKGGGYIISSSNGLTEYCKAENILALNGAILRYGVYF</sequence>
<evidence type="ECO:0000313" key="2">
    <source>
        <dbReference type="EMBL" id="KYH31851.1"/>
    </source>
</evidence>
<dbReference type="Proteomes" id="UP000075670">
    <property type="component" value="Unassembled WGS sequence"/>
</dbReference>